<dbReference type="Proteomes" id="UP000017396">
    <property type="component" value="Chromosome"/>
</dbReference>
<gene>
    <name evidence="5" type="primary">rluD</name>
    <name evidence="5" type="ORF">GKIL_1045</name>
</gene>
<dbReference type="PANTHER" id="PTHR21600">
    <property type="entry name" value="MITOCHONDRIAL RNA PSEUDOURIDINE SYNTHASE"/>
    <property type="match status" value="1"/>
</dbReference>
<dbReference type="STRING" id="1183438.GKIL_1045"/>
<dbReference type="KEGG" id="glj:GKIL_1045"/>
<accession>U5QED8</accession>
<dbReference type="InterPro" id="IPR006224">
    <property type="entry name" value="PsdUridine_synth_RluA-like_CS"/>
</dbReference>
<dbReference type="RefSeq" id="WP_023172359.1">
    <property type="nucleotide sequence ID" value="NC_022600.1"/>
</dbReference>
<evidence type="ECO:0000256" key="2">
    <source>
        <dbReference type="ARBA" id="ARBA00010876"/>
    </source>
</evidence>
<evidence type="ECO:0000313" key="6">
    <source>
        <dbReference type="Proteomes" id="UP000017396"/>
    </source>
</evidence>
<dbReference type="AlphaFoldDB" id="U5QED8"/>
<comment type="similarity">
    <text evidence="2 3">Belongs to the pseudouridine synthase RluA family.</text>
</comment>
<dbReference type="CDD" id="cd02869">
    <property type="entry name" value="PseudoU_synth_RluA_like"/>
    <property type="match status" value="1"/>
</dbReference>
<name>U5QED8_GLOK1</name>
<dbReference type="NCBIfam" id="TIGR00005">
    <property type="entry name" value="rluA_subfam"/>
    <property type="match status" value="1"/>
</dbReference>
<comment type="function">
    <text evidence="3">Responsible for synthesis of pseudouridine from uracil.</text>
</comment>
<feature type="domain" description="Pseudouridine synthase RsuA/RluA-like" evidence="4">
    <location>
        <begin position="97"/>
        <end position="245"/>
    </location>
</feature>
<dbReference type="eggNOG" id="COG0564">
    <property type="taxonomic scope" value="Bacteria"/>
</dbReference>
<dbReference type="PROSITE" id="PS01129">
    <property type="entry name" value="PSI_RLU"/>
    <property type="match status" value="1"/>
</dbReference>
<evidence type="ECO:0000256" key="1">
    <source>
        <dbReference type="ARBA" id="ARBA00000073"/>
    </source>
</evidence>
<keyword evidence="6" id="KW-1185">Reference proteome</keyword>
<dbReference type="PATRIC" id="fig|1183438.3.peg.1037"/>
<dbReference type="InterPro" id="IPR006145">
    <property type="entry name" value="PsdUridine_synth_RsuA/RluA"/>
</dbReference>
<evidence type="ECO:0000259" key="4">
    <source>
        <dbReference type="Pfam" id="PF00849"/>
    </source>
</evidence>
<dbReference type="GO" id="GO:0000455">
    <property type="term" value="P:enzyme-directed rRNA pseudouridine synthesis"/>
    <property type="evidence" value="ECO:0007669"/>
    <property type="project" value="TreeGrafter"/>
</dbReference>
<keyword evidence="3 5" id="KW-0413">Isomerase</keyword>
<evidence type="ECO:0000313" key="5">
    <source>
        <dbReference type="EMBL" id="AGY57291.1"/>
    </source>
</evidence>
<dbReference type="InterPro" id="IPR020103">
    <property type="entry name" value="PsdUridine_synth_cat_dom_sf"/>
</dbReference>
<dbReference type="InterPro" id="IPR050188">
    <property type="entry name" value="RluA_PseudoU_synthase"/>
</dbReference>
<sequence>MAESSDSAVNQGCTYIDRIDRVAAGATVLDFYRERYRHSQPQQWRERIEKGEVLLDGKRTGTGEILRPGQVLSYHRQPWQEPPVPLHFEILYEDEVVLVVAKPSGLPVLPGGGFVENTLLAQLKKHFPERTPVPVHRLGRGTSGLLLLARTPKSRAALSEQLRRQQITKIYRALASGSPVADHFAIDQPIGKVPYPGLGYLWAATDGGLTAYSECSVLRRQARDSLLAVTIRTGRPHQIRIHLAAAGHPLVGDPLYGPGGVPQAVEGEGRRAVPGDCGYWLHAWKLGFRHPESGRGLELTCAPPPGLA</sequence>
<comment type="catalytic activity">
    <reaction evidence="1 3">
        <text>a uridine in RNA = a pseudouridine in RNA</text>
        <dbReference type="Rhea" id="RHEA:48348"/>
        <dbReference type="Rhea" id="RHEA-COMP:12068"/>
        <dbReference type="Rhea" id="RHEA-COMP:12069"/>
        <dbReference type="ChEBI" id="CHEBI:65314"/>
        <dbReference type="ChEBI" id="CHEBI:65315"/>
    </reaction>
</comment>
<evidence type="ECO:0000256" key="3">
    <source>
        <dbReference type="RuleBase" id="RU362028"/>
    </source>
</evidence>
<dbReference type="GO" id="GO:0140098">
    <property type="term" value="F:catalytic activity, acting on RNA"/>
    <property type="evidence" value="ECO:0007669"/>
    <property type="project" value="UniProtKB-ARBA"/>
</dbReference>
<reference evidence="5 6" key="1">
    <citation type="journal article" date="2013" name="PLoS ONE">
        <title>Cultivation and Complete Genome Sequencing of Gloeobacter kilaueensis sp. nov., from a Lava Cave in Kilauea Caldera, Hawai'i.</title>
        <authorList>
            <person name="Saw J.H."/>
            <person name="Schatz M."/>
            <person name="Brown M.V."/>
            <person name="Kunkel D.D."/>
            <person name="Foster J.S."/>
            <person name="Shick H."/>
            <person name="Christensen S."/>
            <person name="Hou S."/>
            <person name="Wan X."/>
            <person name="Donachie S.P."/>
        </authorList>
    </citation>
    <scope>NUCLEOTIDE SEQUENCE [LARGE SCALE GENOMIC DNA]</scope>
    <source>
        <strain evidence="6">JS</strain>
    </source>
</reference>
<dbReference type="PANTHER" id="PTHR21600:SF88">
    <property type="entry name" value="RNA PSEUDOURIDINE SYNTHASE 5"/>
    <property type="match status" value="1"/>
</dbReference>
<dbReference type="EMBL" id="CP003587">
    <property type="protein sequence ID" value="AGY57291.1"/>
    <property type="molecule type" value="Genomic_DNA"/>
</dbReference>
<dbReference type="Gene3D" id="3.30.2350.10">
    <property type="entry name" value="Pseudouridine synthase"/>
    <property type="match status" value="1"/>
</dbReference>
<dbReference type="GO" id="GO:0009982">
    <property type="term" value="F:pseudouridine synthase activity"/>
    <property type="evidence" value="ECO:0007669"/>
    <property type="project" value="InterPro"/>
</dbReference>
<organism evidence="5 6">
    <name type="scientific">Gloeobacter kilaueensis (strain ATCC BAA-2537 / CCAP 1431/1 / ULC 316 / JS1)</name>
    <dbReference type="NCBI Taxonomy" id="1183438"/>
    <lineage>
        <taxon>Bacteria</taxon>
        <taxon>Bacillati</taxon>
        <taxon>Cyanobacteriota</taxon>
        <taxon>Cyanophyceae</taxon>
        <taxon>Gloeobacterales</taxon>
        <taxon>Gloeobacteraceae</taxon>
        <taxon>Gloeobacter</taxon>
    </lineage>
</organism>
<dbReference type="InterPro" id="IPR006225">
    <property type="entry name" value="PsdUridine_synth_RluC/D"/>
</dbReference>
<proteinExistence type="inferred from homology"/>
<dbReference type="GO" id="GO:0003723">
    <property type="term" value="F:RNA binding"/>
    <property type="evidence" value="ECO:0007669"/>
    <property type="project" value="InterPro"/>
</dbReference>
<dbReference type="EC" id="5.4.99.-" evidence="3"/>
<dbReference type="HOGENOM" id="CLU_016902_3_0_3"/>
<dbReference type="Pfam" id="PF00849">
    <property type="entry name" value="PseudoU_synth_2"/>
    <property type="match status" value="1"/>
</dbReference>
<protein>
    <recommendedName>
        <fullName evidence="3">Pseudouridine synthase</fullName>
        <ecNumber evidence="3">5.4.99.-</ecNumber>
    </recommendedName>
</protein>
<dbReference type="SUPFAM" id="SSF55120">
    <property type="entry name" value="Pseudouridine synthase"/>
    <property type="match status" value="1"/>
</dbReference>